<proteinExistence type="predicted"/>
<dbReference type="Gene3D" id="1.10.1660.10">
    <property type="match status" value="1"/>
</dbReference>
<dbReference type="EMBL" id="CP027403">
    <property type="protein sequence ID" value="AVL47291.1"/>
    <property type="molecule type" value="Genomic_DNA"/>
</dbReference>
<dbReference type="Proteomes" id="UP000239717">
    <property type="component" value="Chromosome"/>
</dbReference>
<evidence type="ECO:0000313" key="4">
    <source>
        <dbReference type="Proteomes" id="UP000239717"/>
    </source>
</evidence>
<gene>
    <name evidence="2" type="ORF">CEP74_05660</name>
    <name evidence="3" type="ORF">NCTC11951_00185</name>
</gene>
<dbReference type="Pfam" id="PF12728">
    <property type="entry name" value="HTH_17"/>
    <property type="match status" value="1"/>
</dbReference>
<dbReference type="NCBIfam" id="TIGR01764">
    <property type="entry name" value="excise"/>
    <property type="match status" value="1"/>
</dbReference>
<organism evidence="3 5">
    <name type="scientific">Campylobacter jejuni subsp. doylei</name>
    <dbReference type="NCBI Taxonomy" id="32021"/>
    <lineage>
        <taxon>Bacteria</taxon>
        <taxon>Pseudomonadati</taxon>
        <taxon>Campylobacterota</taxon>
        <taxon>Epsilonproteobacteria</taxon>
        <taxon>Campylobacterales</taxon>
        <taxon>Campylobacteraceae</taxon>
        <taxon>Campylobacter</taxon>
    </lineage>
</organism>
<name>A0A381CXK0_CAMJU</name>
<sequence length="70" mass="8056">MKIIKKLQKDGSFKEQTFYSVDEVAKMHSVTHTTVRLWISKGILKSIKLGKGYYMSKETILDFQKTDGLS</sequence>
<dbReference type="GO" id="GO:0003677">
    <property type="term" value="F:DNA binding"/>
    <property type="evidence" value="ECO:0007669"/>
    <property type="project" value="InterPro"/>
</dbReference>
<dbReference type="EMBL" id="LR134359">
    <property type="protein sequence ID" value="VEG60278.1"/>
    <property type="molecule type" value="Genomic_DNA"/>
</dbReference>
<dbReference type="InterPro" id="IPR041657">
    <property type="entry name" value="HTH_17"/>
</dbReference>
<dbReference type="AlphaFoldDB" id="A0A381CXK0"/>
<reference evidence="4" key="1">
    <citation type="submission" date="2018-03" db="EMBL/GenBank/DDBJ databases">
        <title>FDA dAtabase for Regulatory Grade micrObial Sequences (FDA-ARGOS): Supporting development and validation of Infectious Disease Dx tests.</title>
        <authorList>
            <person name="Kerrigan L."/>
            <person name="Tallon L."/>
            <person name="Sadzewicz L."/>
            <person name="Sengamalay N."/>
            <person name="Ott S."/>
            <person name="Godinez A."/>
            <person name="Nagaraj S."/>
            <person name="Vavikolanu K."/>
            <person name="Vyas G."/>
            <person name="Nadendla S."/>
            <person name="George J."/>
            <person name="Sichtig H."/>
        </authorList>
    </citation>
    <scope>NUCLEOTIDE SEQUENCE [LARGE SCALE GENOMIC DNA]</scope>
    <source>
        <strain evidence="4">FDAARGOS_295</strain>
    </source>
</reference>
<reference evidence="3 5" key="3">
    <citation type="submission" date="2018-12" db="EMBL/GenBank/DDBJ databases">
        <authorList>
            <consortium name="Pathogen Informatics"/>
        </authorList>
    </citation>
    <scope>NUCLEOTIDE SEQUENCE [LARGE SCALE GENOMIC DNA]</scope>
    <source>
        <strain evidence="3 5">NCTC11951</strain>
    </source>
</reference>
<accession>A0A381CXK0</accession>
<dbReference type="SUPFAM" id="SSF46955">
    <property type="entry name" value="Putative DNA-binding domain"/>
    <property type="match status" value="1"/>
</dbReference>
<feature type="domain" description="Helix-turn-helix" evidence="1">
    <location>
        <begin position="18"/>
        <end position="65"/>
    </location>
</feature>
<evidence type="ECO:0000259" key="1">
    <source>
        <dbReference type="Pfam" id="PF12728"/>
    </source>
</evidence>
<evidence type="ECO:0000313" key="5">
    <source>
        <dbReference type="Proteomes" id="UP000275504"/>
    </source>
</evidence>
<reference evidence="2" key="2">
    <citation type="submission" date="2018-03" db="EMBL/GenBank/DDBJ databases">
        <title>FDA dAtabase for Regulatory Grade micrObial Sequences (FDA-ARGOS): Supporting development and validation of Infectious Disease Dx tests.</title>
        <authorList>
            <person name="Kerrigan L."/>
            <person name="Tallon L.J."/>
            <person name="Sadzewicz L."/>
            <person name="Sengamalay N."/>
            <person name="Ott S."/>
            <person name="Godinez A."/>
            <person name="Nagaraj S."/>
            <person name="Vavikolanu K."/>
            <person name="Vyas G."/>
            <person name="Nadendla S."/>
            <person name="Aluvathingal J."/>
            <person name="Sichtig H."/>
        </authorList>
    </citation>
    <scope>NUCLEOTIDE SEQUENCE</scope>
    <source>
        <strain evidence="2">FDAARGOS_295</strain>
    </source>
</reference>
<evidence type="ECO:0000313" key="2">
    <source>
        <dbReference type="EMBL" id="AVL47291.1"/>
    </source>
</evidence>
<evidence type="ECO:0000313" key="3">
    <source>
        <dbReference type="EMBL" id="VEG60278.1"/>
    </source>
</evidence>
<dbReference type="InterPro" id="IPR009061">
    <property type="entry name" value="DNA-bd_dom_put_sf"/>
</dbReference>
<dbReference type="Proteomes" id="UP000275504">
    <property type="component" value="Chromosome"/>
</dbReference>
<protein>
    <submittedName>
        <fullName evidence="3">DNA binding domain, excisionase family</fullName>
    </submittedName>
    <submittedName>
        <fullName evidence="2">Helix-turn-helix domain-containing protein</fullName>
    </submittedName>
</protein>
<dbReference type="InterPro" id="IPR010093">
    <property type="entry name" value="SinI_DNA-bd"/>
</dbReference>